<gene>
    <name evidence="1" type="ORF">SAMN05216195_111127</name>
</gene>
<dbReference type="Proteomes" id="UP000199028">
    <property type="component" value="Unassembled WGS sequence"/>
</dbReference>
<organism evidence="1 2">
    <name type="scientific">Lentzea flaviverrucosa</name>
    <dbReference type="NCBI Taxonomy" id="200379"/>
    <lineage>
        <taxon>Bacteria</taxon>
        <taxon>Bacillati</taxon>
        <taxon>Actinomycetota</taxon>
        <taxon>Actinomycetes</taxon>
        <taxon>Pseudonocardiales</taxon>
        <taxon>Pseudonocardiaceae</taxon>
        <taxon>Lentzea</taxon>
    </lineage>
</organism>
<dbReference type="InterPro" id="IPR023214">
    <property type="entry name" value="HAD_sf"/>
</dbReference>
<dbReference type="SUPFAM" id="SSF56784">
    <property type="entry name" value="HAD-like"/>
    <property type="match status" value="1"/>
</dbReference>
<dbReference type="OrthoDB" id="9781769at2"/>
<dbReference type="GO" id="GO:0006281">
    <property type="term" value="P:DNA repair"/>
    <property type="evidence" value="ECO:0007669"/>
    <property type="project" value="TreeGrafter"/>
</dbReference>
<dbReference type="GO" id="GO:0008967">
    <property type="term" value="F:phosphoglycolate phosphatase activity"/>
    <property type="evidence" value="ECO:0007669"/>
    <property type="project" value="TreeGrafter"/>
</dbReference>
<dbReference type="Gene3D" id="3.40.50.1000">
    <property type="entry name" value="HAD superfamily/HAD-like"/>
    <property type="match status" value="1"/>
</dbReference>
<dbReference type="PANTHER" id="PTHR43434:SF1">
    <property type="entry name" value="PHOSPHOGLYCOLATE PHOSPHATASE"/>
    <property type="match status" value="1"/>
</dbReference>
<evidence type="ECO:0000313" key="1">
    <source>
        <dbReference type="EMBL" id="SES30030.1"/>
    </source>
</evidence>
<accession>A0A1H9W7W4</accession>
<dbReference type="EMBL" id="FOFT01000011">
    <property type="protein sequence ID" value="SES30030.1"/>
    <property type="molecule type" value="Genomic_DNA"/>
</dbReference>
<dbReference type="InterPro" id="IPR050155">
    <property type="entry name" value="HAD-like_hydrolase_sf"/>
</dbReference>
<name>A0A1H9W7W4_9PSEU</name>
<dbReference type="SFLD" id="SFLDS00003">
    <property type="entry name" value="Haloacid_Dehalogenase"/>
    <property type="match status" value="1"/>
</dbReference>
<reference evidence="2" key="1">
    <citation type="submission" date="2016-10" db="EMBL/GenBank/DDBJ databases">
        <authorList>
            <person name="Varghese N."/>
            <person name="Submissions S."/>
        </authorList>
    </citation>
    <scope>NUCLEOTIDE SEQUENCE [LARGE SCALE GENOMIC DNA]</scope>
    <source>
        <strain evidence="2">CGMCC 4.578</strain>
    </source>
</reference>
<protein>
    <submittedName>
        <fullName evidence="1">Phosphoglycolate phosphatase, HAD superfamily</fullName>
    </submittedName>
</protein>
<proteinExistence type="predicted"/>
<dbReference type="Pfam" id="PF12710">
    <property type="entry name" value="HAD"/>
    <property type="match status" value="1"/>
</dbReference>
<dbReference type="AlphaFoldDB" id="A0A1H9W7W4"/>
<dbReference type="Gene3D" id="1.10.150.240">
    <property type="entry name" value="Putative phosphatase, domain 2"/>
    <property type="match status" value="1"/>
</dbReference>
<evidence type="ECO:0000313" key="2">
    <source>
        <dbReference type="Proteomes" id="UP000199028"/>
    </source>
</evidence>
<dbReference type="InterPro" id="IPR036412">
    <property type="entry name" value="HAD-like_sf"/>
</dbReference>
<dbReference type="RefSeq" id="WP_090068864.1">
    <property type="nucleotide sequence ID" value="NZ_FOFT01000011.1"/>
</dbReference>
<keyword evidence="2" id="KW-1185">Reference proteome</keyword>
<sequence length="244" mass="26608">MTGPELLVLWDIDGTLISARGFGGLMYREAFRSAFGRELSGPVDLGGRTEADIIEETLRLHGIEHTEEAARLLADALADSFEARRAELSGHGEVLPGALDALHHFAGDPRVHQGVLTANLRSVALVKLEEFGLAHLVDWEVSSFGDEHADRAELVTIARERARHIRPFAHDEVVLIGDTPHDVYAATKAGVRLVAVATGRNDADDLRRAGAEVVLDDLADLDELTRQVWKHTSQGVPADHEDEV</sequence>
<dbReference type="PANTHER" id="PTHR43434">
    <property type="entry name" value="PHOSPHOGLYCOLATE PHOSPHATASE"/>
    <property type="match status" value="1"/>
</dbReference>
<dbReference type="SFLD" id="SFLDG01129">
    <property type="entry name" value="C1.5:_HAD__Beta-PGM__Phosphata"/>
    <property type="match status" value="1"/>
</dbReference>
<dbReference type="InterPro" id="IPR023198">
    <property type="entry name" value="PGP-like_dom2"/>
</dbReference>